<dbReference type="InterPro" id="IPR020598">
    <property type="entry name" value="rRNA_Ade_methylase_Trfase_N"/>
</dbReference>
<dbReference type="HAMAP" id="MF_00607">
    <property type="entry name" value="16SrRNA_methyltr_A"/>
    <property type="match status" value="1"/>
</dbReference>
<dbReference type="NCBIfam" id="TIGR00755">
    <property type="entry name" value="ksgA"/>
    <property type="match status" value="1"/>
</dbReference>
<feature type="binding site" evidence="7 8">
    <location>
        <position position="97"/>
    </location>
    <ligand>
        <name>S-adenosyl-L-methionine</name>
        <dbReference type="ChEBI" id="CHEBI:59789"/>
    </ligand>
</feature>
<dbReference type="Proteomes" id="UP001162891">
    <property type="component" value="Chromosome"/>
</dbReference>
<feature type="binding site" evidence="7 8">
    <location>
        <position position="28"/>
    </location>
    <ligand>
        <name>S-adenosyl-L-methionine</name>
        <dbReference type="ChEBI" id="CHEBI:59789"/>
    </ligand>
</feature>
<dbReference type="Gene3D" id="1.10.8.100">
    <property type="entry name" value="Ribosomal RNA adenine dimethylase-like, domain 2"/>
    <property type="match status" value="1"/>
</dbReference>
<dbReference type="PANTHER" id="PTHR11727:SF7">
    <property type="entry name" value="DIMETHYLADENOSINE TRANSFERASE-RELATED"/>
    <property type="match status" value="1"/>
</dbReference>
<dbReference type="Pfam" id="PF00398">
    <property type="entry name" value="RrnaAD"/>
    <property type="match status" value="1"/>
</dbReference>
<dbReference type="EMBL" id="AP025591">
    <property type="protein sequence ID" value="BDG02597.1"/>
    <property type="molecule type" value="Genomic_DNA"/>
</dbReference>
<evidence type="ECO:0000256" key="7">
    <source>
        <dbReference type="HAMAP-Rule" id="MF_00607"/>
    </source>
</evidence>
<feature type="binding site" evidence="7 8">
    <location>
        <position position="26"/>
    </location>
    <ligand>
        <name>S-adenosyl-L-methionine</name>
        <dbReference type="ChEBI" id="CHEBI:59789"/>
    </ligand>
</feature>
<feature type="binding site" evidence="7 8">
    <location>
        <position position="121"/>
    </location>
    <ligand>
        <name>S-adenosyl-L-methionine</name>
        <dbReference type="ChEBI" id="CHEBI:59789"/>
    </ligand>
</feature>
<evidence type="ECO:0000259" key="9">
    <source>
        <dbReference type="SMART" id="SM00650"/>
    </source>
</evidence>
<comment type="similarity">
    <text evidence="7">Belongs to the class I-like SAM-binding methyltransferase superfamily. rRNA adenine N(6)-methyltransferase family. RsmA subfamily.</text>
</comment>
<evidence type="ECO:0000313" key="11">
    <source>
        <dbReference type="Proteomes" id="UP001162891"/>
    </source>
</evidence>
<dbReference type="SUPFAM" id="SSF53335">
    <property type="entry name" value="S-adenosyl-L-methionine-dependent methyltransferases"/>
    <property type="match status" value="1"/>
</dbReference>
<dbReference type="InterPro" id="IPR029063">
    <property type="entry name" value="SAM-dependent_MTases_sf"/>
</dbReference>
<evidence type="ECO:0000256" key="8">
    <source>
        <dbReference type="PROSITE-ProRule" id="PRU01026"/>
    </source>
</evidence>
<accession>A0ABM7WT09</accession>
<dbReference type="GO" id="GO:0008168">
    <property type="term" value="F:methyltransferase activity"/>
    <property type="evidence" value="ECO:0007669"/>
    <property type="project" value="UniProtKB-KW"/>
</dbReference>
<dbReference type="PROSITE" id="PS51689">
    <property type="entry name" value="SAM_RNA_A_N6_MT"/>
    <property type="match status" value="1"/>
</dbReference>
<keyword evidence="4 7" id="KW-0808">Transferase</keyword>
<keyword evidence="2 7" id="KW-0698">rRNA processing</keyword>
<dbReference type="EC" id="2.1.1.182" evidence="7"/>
<comment type="function">
    <text evidence="7">Specifically dimethylates two adjacent adenosines (A1518 and A1519) in the loop of a conserved hairpin near the 3'-end of 16S rRNA in the 30S particle. May play a critical role in biogenesis of 30S subunits.</text>
</comment>
<dbReference type="PROSITE" id="PS01131">
    <property type="entry name" value="RRNA_A_DIMETH"/>
    <property type="match status" value="1"/>
</dbReference>
<evidence type="ECO:0000256" key="2">
    <source>
        <dbReference type="ARBA" id="ARBA00022552"/>
    </source>
</evidence>
<evidence type="ECO:0000256" key="3">
    <source>
        <dbReference type="ARBA" id="ARBA00022603"/>
    </source>
</evidence>
<gene>
    <name evidence="7 10" type="primary">rsmA</name>
    <name evidence="7" type="synonym">ksgA</name>
    <name evidence="10" type="ORF">AMOR_15930</name>
</gene>
<dbReference type="InterPro" id="IPR023165">
    <property type="entry name" value="rRNA_Ade_diMease-like_C"/>
</dbReference>
<comment type="catalytic activity">
    <reaction evidence="7">
        <text>adenosine(1518)/adenosine(1519) in 16S rRNA + 4 S-adenosyl-L-methionine = N(6)-dimethyladenosine(1518)/N(6)-dimethyladenosine(1519) in 16S rRNA + 4 S-adenosyl-L-homocysteine + 4 H(+)</text>
        <dbReference type="Rhea" id="RHEA:19609"/>
        <dbReference type="Rhea" id="RHEA-COMP:10232"/>
        <dbReference type="Rhea" id="RHEA-COMP:10233"/>
        <dbReference type="ChEBI" id="CHEBI:15378"/>
        <dbReference type="ChEBI" id="CHEBI:57856"/>
        <dbReference type="ChEBI" id="CHEBI:59789"/>
        <dbReference type="ChEBI" id="CHEBI:74411"/>
        <dbReference type="ChEBI" id="CHEBI:74493"/>
        <dbReference type="EC" id="2.1.1.182"/>
    </reaction>
</comment>
<reference evidence="11" key="1">
    <citation type="journal article" date="2022" name="Int. J. Syst. Evol. Microbiol.">
        <title>Anaeromyxobacter oryzae sp. nov., Anaeromyxobacter diazotrophicus sp. nov. and Anaeromyxobacter paludicola sp. nov., isolated from paddy soils.</title>
        <authorList>
            <person name="Itoh H."/>
            <person name="Xu Z."/>
            <person name="Mise K."/>
            <person name="Masuda Y."/>
            <person name="Ushijima N."/>
            <person name="Hayakawa C."/>
            <person name="Shiratori Y."/>
            <person name="Senoo K."/>
        </authorList>
    </citation>
    <scope>NUCLEOTIDE SEQUENCE [LARGE SCALE GENOMIC DNA]</scope>
    <source>
        <strain evidence="11">Red232</strain>
    </source>
</reference>
<evidence type="ECO:0000256" key="4">
    <source>
        <dbReference type="ARBA" id="ARBA00022679"/>
    </source>
</evidence>
<keyword evidence="11" id="KW-1185">Reference proteome</keyword>
<sequence>MTERYPSPRALLDRYDLRAKKSWGQNFLGDEAILDDIARLAAPRPGETVLELGAGLGHLTARLVARGARVVAVERDRDMARVLRGELGERITLLEADAARLDLPELARRFGSGGKLSVVGNLPYHLTSPILFSLLDQAPHVLRAVFLLQREVAERLAAPPGSRDWGVLSVLLQREADVSVERIVRPGAFWPPPKVDSAVLCALFRPPADAVADPARFRRLVKAGFAQRRKTLRNALEAGKIADPEALRAALATTGVDPGRRGETLTLAEWAALDRALGPVAAES</sequence>
<dbReference type="Gene3D" id="3.40.50.150">
    <property type="entry name" value="Vaccinia Virus protein VP39"/>
    <property type="match status" value="1"/>
</dbReference>
<dbReference type="RefSeq" id="WP_248360287.1">
    <property type="nucleotide sequence ID" value="NZ_AP025591.1"/>
</dbReference>
<dbReference type="InterPro" id="IPR011530">
    <property type="entry name" value="rRNA_adenine_dimethylase"/>
</dbReference>
<dbReference type="CDD" id="cd02440">
    <property type="entry name" value="AdoMet_MTases"/>
    <property type="match status" value="1"/>
</dbReference>
<proteinExistence type="inferred from homology"/>
<evidence type="ECO:0000256" key="5">
    <source>
        <dbReference type="ARBA" id="ARBA00022691"/>
    </source>
</evidence>
<keyword evidence="6 7" id="KW-0694">RNA-binding</keyword>
<keyword evidence="1 7" id="KW-0963">Cytoplasm</keyword>
<name>A0ABM7WT09_9BACT</name>
<feature type="binding site" evidence="7 8">
    <location>
        <position position="53"/>
    </location>
    <ligand>
        <name>S-adenosyl-L-methionine</name>
        <dbReference type="ChEBI" id="CHEBI:59789"/>
    </ligand>
</feature>
<dbReference type="InterPro" id="IPR001737">
    <property type="entry name" value="KsgA/Erm"/>
</dbReference>
<feature type="domain" description="Ribosomal RNA adenine methylase transferase N-terminal" evidence="9">
    <location>
        <begin position="33"/>
        <end position="206"/>
    </location>
</feature>
<evidence type="ECO:0000256" key="6">
    <source>
        <dbReference type="ARBA" id="ARBA00022884"/>
    </source>
</evidence>
<evidence type="ECO:0000256" key="1">
    <source>
        <dbReference type="ARBA" id="ARBA00022490"/>
    </source>
</evidence>
<protein>
    <recommendedName>
        <fullName evidence="7">Ribosomal RNA small subunit methyltransferase A</fullName>
        <ecNumber evidence="7">2.1.1.182</ecNumber>
    </recommendedName>
    <alternativeName>
        <fullName evidence="7">16S rRNA (adenine(1518)-N(6)/adenine(1519)-N(6))-dimethyltransferase</fullName>
    </alternativeName>
    <alternativeName>
        <fullName evidence="7">16S rRNA dimethyladenosine transferase</fullName>
    </alternativeName>
    <alternativeName>
        <fullName evidence="7">16S rRNA dimethylase</fullName>
    </alternativeName>
    <alternativeName>
        <fullName evidence="7">S-adenosylmethionine-6-N', N'-adenosyl(rRNA) dimethyltransferase</fullName>
    </alternativeName>
</protein>
<keyword evidence="3 7" id="KW-0489">Methyltransferase</keyword>
<dbReference type="GO" id="GO:0032259">
    <property type="term" value="P:methylation"/>
    <property type="evidence" value="ECO:0007669"/>
    <property type="project" value="UniProtKB-KW"/>
</dbReference>
<organism evidence="10 11">
    <name type="scientific">Anaeromyxobacter oryzae</name>
    <dbReference type="NCBI Taxonomy" id="2918170"/>
    <lineage>
        <taxon>Bacteria</taxon>
        <taxon>Pseudomonadati</taxon>
        <taxon>Myxococcota</taxon>
        <taxon>Myxococcia</taxon>
        <taxon>Myxococcales</taxon>
        <taxon>Cystobacterineae</taxon>
        <taxon>Anaeromyxobacteraceae</taxon>
        <taxon>Anaeromyxobacter</taxon>
    </lineage>
</organism>
<keyword evidence="5 7" id="KW-0949">S-adenosyl-L-methionine</keyword>
<dbReference type="PANTHER" id="PTHR11727">
    <property type="entry name" value="DIMETHYLADENOSINE TRANSFERASE"/>
    <property type="match status" value="1"/>
</dbReference>
<dbReference type="SMART" id="SM00650">
    <property type="entry name" value="rADc"/>
    <property type="match status" value="1"/>
</dbReference>
<feature type="binding site" evidence="7 8">
    <location>
        <position position="74"/>
    </location>
    <ligand>
        <name>S-adenosyl-L-methionine</name>
        <dbReference type="ChEBI" id="CHEBI:59789"/>
    </ligand>
</feature>
<comment type="subcellular location">
    <subcellularLocation>
        <location evidence="7">Cytoplasm</location>
    </subcellularLocation>
</comment>
<dbReference type="InterPro" id="IPR020596">
    <property type="entry name" value="rRNA_Ade_Mease_Trfase_CS"/>
</dbReference>
<evidence type="ECO:0000313" key="10">
    <source>
        <dbReference type="EMBL" id="BDG02597.1"/>
    </source>
</evidence>